<dbReference type="EMBL" id="JADNYJ010000114">
    <property type="protein sequence ID" value="KAF8883632.1"/>
    <property type="molecule type" value="Genomic_DNA"/>
</dbReference>
<dbReference type="AlphaFoldDB" id="A0A9P5NHF0"/>
<reference evidence="1" key="1">
    <citation type="submission" date="2020-11" db="EMBL/GenBank/DDBJ databases">
        <authorList>
            <consortium name="DOE Joint Genome Institute"/>
            <person name="Ahrendt S."/>
            <person name="Riley R."/>
            <person name="Andreopoulos W."/>
            <person name="LaButti K."/>
            <person name="Pangilinan J."/>
            <person name="Ruiz-duenas F.J."/>
            <person name="Barrasa J.M."/>
            <person name="Sanchez-Garcia M."/>
            <person name="Camarero S."/>
            <person name="Miyauchi S."/>
            <person name="Serrano A."/>
            <person name="Linde D."/>
            <person name="Babiker R."/>
            <person name="Drula E."/>
            <person name="Ayuso-Fernandez I."/>
            <person name="Pacheco R."/>
            <person name="Padilla G."/>
            <person name="Ferreira P."/>
            <person name="Barriuso J."/>
            <person name="Kellner H."/>
            <person name="Castanera R."/>
            <person name="Alfaro M."/>
            <person name="Ramirez L."/>
            <person name="Pisabarro A.G."/>
            <person name="Kuo A."/>
            <person name="Tritt A."/>
            <person name="Lipzen A."/>
            <person name="He G."/>
            <person name="Yan M."/>
            <person name="Ng V."/>
            <person name="Cullen D."/>
            <person name="Martin F."/>
            <person name="Rosso M.-N."/>
            <person name="Henrissat B."/>
            <person name="Hibbett D."/>
            <person name="Martinez A.T."/>
            <person name="Grigoriev I.V."/>
        </authorList>
    </citation>
    <scope>NUCLEOTIDE SEQUENCE</scope>
    <source>
        <strain evidence="1">AH 44721</strain>
    </source>
</reference>
<gene>
    <name evidence="1" type="ORF">CPB84DRAFT_1789896</name>
</gene>
<name>A0A9P5NHF0_GYMJU</name>
<dbReference type="Proteomes" id="UP000724874">
    <property type="component" value="Unassembled WGS sequence"/>
</dbReference>
<dbReference type="OrthoDB" id="2924463at2759"/>
<protein>
    <submittedName>
        <fullName evidence="1">Uncharacterized protein</fullName>
    </submittedName>
</protein>
<sequence>MFIPLPSADVCDQTSPSSLKIAQTVSRTWYNLDPSLWYIVPERITFHPDGKGTISSPYTVYSRDGTSEETMSQDFKWRLARDGPLGMEGMDHHALFDTIPKLIRSDEAWTPKAWTGGFVPAYIHLDLVGVISSSSDLSSSISDPFIYGPIEDSDVAANELTTICKRSREMVMRCRRQDKFSLLVKRFAENGIALWITCGHFHPVSGVNPNIPNYIYAMQATFFKFPPPCGYPEPQGHEWQKGWIPDRIYHSCRLPLPQRESPTFWRRLHGDHLYDAHPEVEKTWL</sequence>
<organism evidence="1 2">
    <name type="scientific">Gymnopilus junonius</name>
    <name type="common">Spectacular rustgill mushroom</name>
    <name type="synonym">Gymnopilus spectabilis subsp. junonius</name>
    <dbReference type="NCBI Taxonomy" id="109634"/>
    <lineage>
        <taxon>Eukaryota</taxon>
        <taxon>Fungi</taxon>
        <taxon>Dikarya</taxon>
        <taxon>Basidiomycota</taxon>
        <taxon>Agaricomycotina</taxon>
        <taxon>Agaricomycetes</taxon>
        <taxon>Agaricomycetidae</taxon>
        <taxon>Agaricales</taxon>
        <taxon>Agaricineae</taxon>
        <taxon>Hymenogastraceae</taxon>
        <taxon>Gymnopilus</taxon>
    </lineage>
</organism>
<evidence type="ECO:0000313" key="2">
    <source>
        <dbReference type="Proteomes" id="UP000724874"/>
    </source>
</evidence>
<comment type="caution">
    <text evidence="1">The sequence shown here is derived from an EMBL/GenBank/DDBJ whole genome shotgun (WGS) entry which is preliminary data.</text>
</comment>
<keyword evidence="2" id="KW-1185">Reference proteome</keyword>
<proteinExistence type="predicted"/>
<accession>A0A9P5NHF0</accession>
<evidence type="ECO:0000313" key="1">
    <source>
        <dbReference type="EMBL" id="KAF8883632.1"/>
    </source>
</evidence>